<evidence type="ECO:0000256" key="2">
    <source>
        <dbReference type="ARBA" id="ARBA00023125"/>
    </source>
</evidence>
<dbReference type="Gene3D" id="3.40.50.2300">
    <property type="match status" value="1"/>
</dbReference>
<dbReference type="InterPro" id="IPR001789">
    <property type="entry name" value="Sig_transdc_resp-reg_receiver"/>
</dbReference>
<dbReference type="SMART" id="SM00448">
    <property type="entry name" value="REC"/>
    <property type="match status" value="1"/>
</dbReference>
<dbReference type="RefSeq" id="WP_175192778.1">
    <property type="nucleotide sequence ID" value="NZ_CADIJO010000007.1"/>
</dbReference>
<dbReference type="InterPro" id="IPR036388">
    <property type="entry name" value="WH-like_DNA-bd_sf"/>
</dbReference>
<dbReference type="PRINTS" id="PR00038">
    <property type="entry name" value="HTHLUXR"/>
</dbReference>
<evidence type="ECO:0000313" key="6">
    <source>
        <dbReference type="EMBL" id="CAB3699227.1"/>
    </source>
</evidence>
<keyword evidence="2" id="KW-0238">DNA-binding</keyword>
<dbReference type="CDD" id="cd17535">
    <property type="entry name" value="REC_NarL-like"/>
    <property type="match status" value="1"/>
</dbReference>
<feature type="domain" description="HTH luxR-type" evidence="4">
    <location>
        <begin position="146"/>
        <end position="211"/>
    </location>
</feature>
<dbReference type="Pfam" id="PF00072">
    <property type="entry name" value="Response_reg"/>
    <property type="match status" value="1"/>
</dbReference>
<dbReference type="CDD" id="cd06170">
    <property type="entry name" value="LuxR_C_like"/>
    <property type="match status" value="1"/>
</dbReference>
<reference evidence="6 7" key="1">
    <citation type="submission" date="2020-04" db="EMBL/GenBank/DDBJ databases">
        <authorList>
            <person name="De Canck E."/>
        </authorList>
    </citation>
    <scope>NUCLEOTIDE SEQUENCE [LARGE SCALE GENOMIC DNA]</scope>
    <source>
        <strain evidence="6 7">LMG 3458</strain>
    </source>
</reference>
<dbReference type="InterPro" id="IPR039420">
    <property type="entry name" value="WalR-like"/>
</dbReference>
<dbReference type="InterPro" id="IPR016032">
    <property type="entry name" value="Sig_transdc_resp-reg_C-effctor"/>
</dbReference>
<dbReference type="SUPFAM" id="SSF46894">
    <property type="entry name" value="C-terminal effector domain of the bipartite response regulators"/>
    <property type="match status" value="1"/>
</dbReference>
<sequence>MKYEFVIADDHPIILAGVGLVIRQLPGCQLVAQASNGKELMDVLARHTCDVLIADYSMPNSSYPDGLALLAFVRRRYPKIRVIIFTMVDNPLLIHRMFELEVSGLLSKMDSFEHIENALHALDGNEPYCSPIIRKILQSYKSSRLDPHPIERLSPRELEVLRLCASGLPVGKVAEQLRRSIKTISTQKTTAMKKLGFANDADLYSAIFEHKLLKNIAI</sequence>
<dbReference type="SUPFAM" id="SSF52172">
    <property type="entry name" value="CheY-like"/>
    <property type="match status" value="1"/>
</dbReference>
<evidence type="ECO:0000313" key="7">
    <source>
        <dbReference type="Proteomes" id="UP000494111"/>
    </source>
</evidence>
<dbReference type="GO" id="GO:0003677">
    <property type="term" value="F:DNA binding"/>
    <property type="evidence" value="ECO:0007669"/>
    <property type="project" value="UniProtKB-KW"/>
</dbReference>
<dbReference type="PROSITE" id="PS50043">
    <property type="entry name" value="HTH_LUXR_2"/>
    <property type="match status" value="1"/>
</dbReference>
<dbReference type="PROSITE" id="PS50110">
    <property type="entry name" value="RESPONSE_REGULATORY"/>
    <property type="match status" value="1"/>
</dbReference>
<dbReference type="GO" id="GO:0006355">
    <property type="term" value="P:regulation of DNA-templated transcription"/>
    <property type="evidence" value="ECO:0007669"/>
    <property type="project" value="InterPro"/>
</dbReference>
<feature type="modified residue" description="4-aspartylphosphate" evidence="3">
    <location>
        <position position="55"/>
    </location>
</feature>
<proteinExistence type="predicted"/>
<keyword evidence="1 3" id="KW-0597">Phosphoprotein</keyword>
<dbReference type="Gene3D" id="1.10.10.10">
    <property type="entry name" value="Winged helix-like DNA-binding domain superfamily/Winged helix DNA-binding domain"/>
    <property type="match status" value="1"/>
</dbReference>
<dbReference type="Proteomes" id="UP000494111">
    <property type="component" value="Unassembled WGS sequence"/>
</dbReference>
<dbReference type="EMBL" id="CADIJO010000007">
    <property type="protein sequence ID" value="CAB3699227.1"/>
    <property type="molecule type" value="Genomic_DNA"/>
</dbReference>
<dbReference type="PANTHER" id="PTHR43214">
    <property type="entry name" value="TWO-COMPONENT RESPONSE REGULATOR"/>
    <property type="match status" value="1"/>
</dbReference>
<dbReference type="InterPro" id="IPR011006">
    <property type="entry name" value="CheY-like_superfamily"/>
</dbReference>
<protein>
    <submittedName>
        <fullName evidence="6">Transcriptional regulatory protein RcsB</fullName>
    </submittedName>
</protein>
<dbReference type="SMART" id="SM00421">
    <property type="entry name" value="HTH_LUXR"/>
    <property type="match status" value="1"/>
</dbReference>
<dbReference type="PANTHER" id="PTHR43214:SF17">
    <property type="entry name" value="TRANSCRIPTIONAL REGULATORY PROTEIN RCSB"/>
    <property type="match status" value="1"/>
</dbReference>
<dbReference type="InterPro" id="IPR058245">
    <property type="entry name" value="NreC/VraR/RcsB-like_REC"/>
</dbReference>
<gene>
    <name evidence="6" type="primary">rcsB_4</name>
    <name evidence="6" type="ORF">LMG3458_02560</name>
</gene>
<evidence type="ECO:0000256" key="1">
    <source>
        <dbReference type="ARBA" id="ARBA00022553"/>
    </source>
</evidence>
<feature type="domain" description="Response regulatory" evidence="5">
    <location>
        <begin position="4"/>
        <end position="123"/>
    </location>
</feature>
<dbReference type="AlphaFoldDB" id="A0A6S6ZXC4"/>
<evidence type="ECO:0000256" key="3">
    <source>
        <dbReference type="PROSITE-ProRule" id="PRU00169"/>
    </source>
</evidence>
<name>A0A6S6ZXC4_9BURK</name>
<evidence type="ECO:0000259" key="4">
    <source>
        <dbReference type="PROSITE" id="PS50043"/>
    </source>
</evidence>
<dbReference type="InterPro" id="IPR000792">
    <property type="entry name" value="Tscrpt_reg_LuxR_C"/>
</dbReference>
<evidence type="ECO:0000259" key="5">
    <source>
        <dbReference type="PROSITE" id="PS50110"/>
    </source>
</evidence>
<dbReference type="Pfam" id="PF00196">
    <property type="entry name" value="GerE"/>
    <property type="match status" value="1"/>
</dbReference>
<accession>A0A6S6ZXC4</accession>
<organism evidence="6 7">
    <name type="scientific">Achromobacter deleyi</name>
    <dbReference type="NCBI Taxonomy" id="1353891"/>
    <lineage>
        <taxon>Bacteria</taxon>
        <taxon>Pseudomonadati</taxon>
        <taxon>Pseudomonadota</taxon>
        <taxon>Betaproteobacteria</taxon>
        <taxon>Burkholderiales</taxon>
        <taxon>Alcaligenaceae</taxon>
        <taxon>Achromobacter</taxon>
    </lineage>
</organism>
<dbReference type="GO" id="GO:0000160">
    <property type="term" value="P:phosphorelay signal transduction system"/>
    <property type="evidence" value="ECO:0007669"/>
    <property type="project" value="InterPro"/>
</dbReference>